<dbReference type="AlphaFoldDB" id="A0AAW9IKD7"/>
<name>A0AAW9IKD7_CLOPF</name>
<keyword evidence="4" id="KW-0687">Ribonucleoprotein</keyword>
<dbReference type="Gene3D" id="3.30.70.330">
    <property type="match status" value="1"/>
</dbReference>
<feature type="non-terminal residue" evidence="6">
    <location>
        <position position="1"/>
    </location>
</feature>
<reference evidence="6" key="1">
    <citation type="submission" date="2019-11" db="EMBL/GenBank/DDBJ databases">
        <title>Characterization of Clostridium perfringens isolates from swine manure treated agricultural soils.</title>
        <authorList>
            <person name="Wushke S.T."/>
        </authorList>
    </citation>
    <scope>NUCLEOTIDE SEQUENCE</scope>
    <source>
        <strain evidence="6">X26</strain>
    </source>
</reference>
<dbReference type="InterPro" id="IPR012677">
    <property type="entry name" value="Nucleotide-bd_a/b_plait_sf"/>
</dbReference>
<keyword evidence="3 6" id="KW-0689">Ribosomal protein</keyword>
<dbReference type="GO" id="GO:0019843">
    <property type="term" value="F:rRNA binding"/>
    <property type="evidence" value="ECO:0007669"/>
    <property type="project" value="UniProtKB-KW"/>
</dbReference>
<protein>
    <recommendedName>
        <fullName evidence="5">50S ribosomal protein L23</fullName>
    </recommendedName>
</protein>
<accession>A0AAW9IKD7</accession>
<dbReference type="EMBL" id="WNVC01001499">
    <property type="protein sequence ID" value="MDZ5001514.1"/>
    <property type="molecule type" value="Genomic_DNA"/>
</dbReference>
<evidence type="ECO:0000256" key="2">
    <source>
        <dbReference type="ARBA" id="ARBA00022884"/>
    </source>
</evidence>
<dbReference type="GO" id="GO:0003735">
    <property type="term" value="F:structural constituent of ribosome"/>
    <property type="evidence" value="ECO:0007669"/>
    <property type="project" value="InterPro"/>
</dbReference>
<keyword evidence="1" id="KW-0699">rRNA-binding</keyword>
<proteinExistence type="predicted"/>
<dbReference type="GO" id="GO:1990904">
    <property type="term" value="C:ribonucleoprotein complex"/>
    <property type="evidence" value="ECO:0007669"/>
    <property type="project" value="UniProtKB-KW"/>
</dbReference>
<dbReference type="GO" id="GO:0006412">
    <property type="term" value="P:translation"/>
    <property type="evidence" value="ECO:0007669"/>
    <property type="project" value="InterPro"/>
</dbReference>
<sequence length="41" mass="4597">VRTMGKTKRMGVHVGKRADFKKAIITLAGDSKNIEFFEGMQ</sequence>
<evidence type="ECO:0000256" key="5">
    <source>
        <dbReference type="ARBA" id="ARBA00035481"/>
    </source>
</evidence>
<dbReference type="SUPFAM" id="SSF54189">
    <property type="entry name" value="Ribosomal proteins S24e, L23 and L15e"/>
    <property type="match status" value="1"/>
</dbReference>
<gene>
    <name evidence="6" type="primary">rplW</name>
    <name evidence="6" type="ORF">GNF79_21165</name>
</gene>
<organism evidence="6 7">
    <name type="scientific">Clostridium perfringens</name>
    <dbReference type="NCBI Taxonomy" id="1502"/>
    <lineage>
        <taxon>Bacteria</taxon>
        <taxon>Bacillati</taxon>
        <taxon>Bacillota</taxon>
        <taxon>Clostridia</taxon>
        <taxon>Eubacteriales</taxon>
        <taxon>Clostridiaceae</taxon>
        <taxon>Clostridium</taxon>
    </lineage>
</organism>
<dbReference type="InterPro" id="IPR012678">
    <property type="entry name" value="Ribosomal_uL23/eL15/eS24_sf"/>
</dbReference>
<dbReference type="GO" id="GO:0005840">
    <property type="term" value="C:ribosome"/>
    <property type="evidence" value="ECO:0007669"/>
    <property type="project" value="UniProtKB-KW"/>
</dbReference>
<keyword evidence="2" id="KW-0694">RNA-binding</keyword>
<evidence type="ECO:0000313" key="6">
    <source>
        <dbReference type="EMBL" id="MDZ5001514.1"/>
    </source>
</evidence>
<dbReference type="Proteomes" id="UP001291306">
    <property type="component" value="Unassembled WGS sequence"/>
</dbReference>
<evidence type="ECO:0000256" key="1">
    <source>
        <dbReference type="ARBA" id="ARBA00022730"/>
    </source>
</evidence>
<evidence type="ECO:0000256" key="4">
    <source>
        <dbReference type="ARBA" id="ARBA00023274"/>
    </source>
</evidence>
<evidence type="ECO:0000256" key="3">
    <source>
        <dbReference type="ARBA" id="ARBA00022980"/>
    </source>
</evidence>
<dbReference type="InterPro" id="IPR001014">
    <property type="entry name" value="Ribosomal_uL23_CS"/>
</dbReference>
<evidence type="ECO:0000313" key="7">
    <source>
        <dbReference type="Proteomes" id="UP001291306"/>
    </source>
</evidence>
<dbReference type="PROSITE" id="PS00050">
    <property type="entry name" value="RIBOSOMAL_L23"/>
    <property type="match status" value="1"/>
</dbReference>
<comment type="caution">
    <text evidence="6">The sequence shown here is derived from an EMBL/GenBank/DDBJ whole genome shotgun (WGS) entry which is preliminary data.</text>
</comment>